<dbReference type="EMBL" id="MKIO01000025">
    <property type="protein sequence ID" value="OLP55937.1"/>
    <property type="molecule type" value="Genomic_DNA"/>
</dbReference>
<dbReference type="GO" id="GO:0009403">
    <property type="term" value="P:toxin biosynthetic process"/>
    <property type="evidence" value="ECO:0007669"/>
    <property type="project" value="InterPro"/>
</dbReference>
<evidence type="ECO:0000256" key="5">
    <source>
        <dbReference type="SAM" id="MobiDB-lite"/>
    </source>
</evidence>
<evidence type="ECO:0000256" key="4">
    <source>
        <dbReference type="ARBA" id="ARBA00023136"/>
    </source>
</evidence>
<evidence type="ECO:0000313" key="8">
    <source>
        <dbReference type="EMBL" id="OQP85676.1"/>
    </source>
</evidence>
<sequence>MAITILDGIVLGVALFSAVLAMVRGFSREVLSVASWVAAAGAAYYLHPYLVPYAKQYTESATIALVGAAGVIFLVALIIVSFITMRIADFIIDSRIGALDRTLGFVFGAARGVLLIVVAMLFFNWLVKPEQQPAWILQAKSKPVLDNLGAKLVALLPENIAEDVRQRLTGAGRGENDAPAVEQPPQDDAPATEPRSNNGG</sequence>
<dbReference type="Proteomes" id="UP000192652">
    <property type="component" value="Unassembled WGS sequence"/>
</dbReference>
<keyword evidence="4 6" id="KW-0472">Membrane</keyword>
<dbReference type="EMBL" id="MSPX01000012">
    <property type="protein sequence ID" value="OQP85676.1"/>
    <property type="molecule type" value="Genomic_DNA"/>
</dbReference>
<dbReference type="Pfam" id="PF02674">
    <property type="entry name" value="Colicin_V"/>
    <property type="match status" value="1"/>
</dbReference>
<dbReference type="AlphaFoldDB" id="A0A1Q9AKV6"/>
<evidence type="ECO:0000313" key="10">
    <source>
        <dbReference type="Proteomes" id="UP000192652"/>
    </source>
</evidence>
<feature type="transmembrane region" description="Helical" evidence="6">
    <location>
        <begin position="6"/>
        <end position="23"/>
    </location>
</feature>
<comment type="caution">
    <text evidence="7">The sequence shown here is derived from an EMBL/GenBank/DDBJ whole genome shotgun (WGS) entry which is preliminary data.</text>
</comment>
<proteinExistence type="predicted"/>
<dbReference type="Proteomes" id="UP000186143">
    <property type="component" value="Unassembled WGS sequence"/>
</dbReference>
<feature type="transmembrane region" description="Helical" evidence="6">
    <location>
        <begin position="30"/>
        <end position="50"/>
    </location>
</feature>
<dbReference type="InterPro" id="IPR052719">
    <property type="entry name" value="CvpA-like"/>
</dbReference>
<feature type="transmembrane region" description="Helical" evidence="6">
    <location>
        <begin position="62"/>
        <end position="83"/>
    </location>
</feature>
<organism evidence="7 9">
    <name type="scientific">Xaviernesmea rhizosphaerae</name>
    <dbReference type="NCBI Taxonomy" id="1672749"/>
    <lineage>
        <taxon>Bacteria</taxon>
        <taxon>Pseudomonadati</taxon>
        <taxon>Pseudomonadota</taxon>
        <taxon>Alphaproteobacteria</taxon>
        <taxon>Hyphomicrobiales</taxon>
        <taxon>Rhizobiaceae</taxon>
        <taxon>Rhizobium/Agrobacterium group</taxon>
        <taxon>Xaviernesmea</taxon>
    </lineage>
</organism>
<evidence type="ECO:0000313" key="7">
    <source>
        <dbReference type="EMBL" id="OLP55937.1"/>
    </source>
</evidence>
<dbReference type="PANTHER" id="PTHR36926">
    <property type="entry name" value="COLICIN V PRODUCTION PROTEIN"/>
    <property type="match status" value="1"/>
</dbReference>
<feature type="transmembrane region" description="Helical" evidence="6">
    <location>
        <begin position="103"/>
        <end position="127"/>
    </location>
</feature>
<reference evidence="7 9" key="1">
    <citation type="submission" date="2016-09" db="EMBL/GenBank/DDBJ databases">
        <title>Rhizobium sp. nov., a novel species isolated from the rice rhizosphere.</title>
        <authorList>
            <person name="Zhao J."/>
            <person name="Zhang X."/>
        </authorList>
    </citation>
    <scope>NUCLEOTIDE SEQUENCE [LARGE SCALE GENOMIC DNA]</scope>
    <source>
        <strain evidence="7 9">MH17</strain>
    </source>
</reference>
<dbReference type="STRING" id="1672749.BJF92_02160"/>
<keyword evidence="2 6" id="KW-0812">Transmembrane</keyword>
<accession>A0A1Q9AKV6</accession>
<evidence type="ECO:0000256" key="1">
    <source>
        <dbReference type="ARBA" id="ARBA00004141"/>
    </source>
</evidence>
<evidence type="ECO:0000313" key="9">
    <source>
        <dbReference type="Proteomes" id="UP000186143"/>
    </source>
</evidence>
<feature type="region of interest" description="Disordered" evidence="5">
    <location>
        <begin position="167"/>
        <end position="200"/>
    </location>
</feature>
<gene>
    <name evidence="7" type="ORF">BJF92_02160</name>
    <name evidence="8" type="ORF">BTR14_14510</name>
</gene>
<keyword evidence="10" id="KW-1185">Reference proteome</keyword>
<keyword evidence="3 6" id="KW-1133">Transmembrane helix</keyword>
<evidence type="ECO:0000256" key="2">
    <source>
        <dbReference type="ARBA" id="ARBA00022692"/>
    </source>
</evidence>
<evidence type="ECO:0000256" key="3">
    <source>
        <dbReference type="ARBA" id="ARBA00022989"/>
    </source>
</evidence>
<dbReference type="RefSeq" id="WP_075634423.1">
    <property type="nucleotide sequence ID" value="NZ_MKIO01000025.1"/>
</dbReference>
<protein>
    <submittedName>
        <fullName evidence="7">Colicin V production protein</fullName>
    </submittedName>
</protein>
<dbReference type="InterPro" id="IPR003825">
    <property type="entry name" value="Colicin-V_CvpA"/>
</dbReference>
<dbReference type="GO" id="GO:0016020">
    <property type="term" value="C:membrane"/>
    <property type="evidence" value="ECO:0007669"/>
    <property type="project" value="UniProtKB-SubCell"/>
</dbReference>
<reference evidence="8" key="2">
    <citation type="submission" date="2016-12" db="EMBL/GenBank/DDBJ databases">
        <authorList>
            <person name="Zhang X."/>
            <person name="Zhao J."/>
        </authorList>
    </citation>
    <scope>NUCLEOTIDE SEQUENCE</scope>
    <source>
        <strain evidence="8">RD15</strain>
    </source>
</reference>
<evidence type="ECO:0000256" key="6">
    <source>
        <dbReference type="SAM" id="Phobius"/>
    </source>
</evidence>
<dbReference type="OrthoDB" id="9806894at2"/>
<reference evidence="8 10" key="3">
    <citation type="journal article" date="2017" name="Antonie Van Leeuwenhoek">
        <title>Rhizobium rhizosphaerae sp. nov., a novel species isolated from rice rhizosphere.</title>
        <authorList>
            <person name="Zhao J.J."/>
            <person name="Zhang J."/>
            <person name="Zhang R.J."/>
            <person name="Zhang C.W."/>
            <person name="Yin H.Q."/>
            <person name="Zhang X.X."/>
        </authorList>
    </citation>
    <scope>NUCLEOTIDE SEQUENCE [LARGE SCALE GENOMIC DNA]</scope>
    <source>
        <strain evidence="8 10">RD15</strain>
    </source>
</reference>
<dbReference type="PANTHER" id="PTHR36926:SF1">
    <property type="entry name" value="COLICIN V PRODUCTION PROTEIN"/>
    <property type="match status" value="1"/>
</dbReference>
<name>A0A1Q9AKV6_9HYPH</name>
<comment type="subcellular location">
    <subcellularLocation>
        <location evidence="1">Membrane</location>
        <topology evidence="1">Multi-pass membrane protein</topology>
    </subcellularLocation>
</comment>